<dbReference type="GO" id="GO:0003746">
    <property type="term" value="F:translation elongation factor activity"/>
    <property type="evidence" value="ECO:0007669"/>
    <property type="project" value="UniProtKB-KW"/>
</dbReference>
<dbReference type="FunFam" id="1.10.287.180:FF:000001">
    <property type="entry name" value="Transcription elongation factor GreA"/>
    <property type="match status" value="1"/>
</dbReference>
<evidence type="ECO:0000256" key="5">
    <source>
        <dbReference type="ARBA" id="ARBA00023125"/>
    </source>
</evidence>
<evidence type="ECO:0000256" key="9">
    <source>
        <dbReference type="HAMAP-Rule" id="MF_00105"/>
    </source>
</evidence>
<dbReference type="EMBL" id="DVGD01000238">
    <property type="protein sequence ID" value="HIR10203.1"/>
    <property type="molecule type" value="Genomic_DNA"/>
</dbReference>
<gene>
    <name evidence="9" type="primary">greA</name>
    <name evidence="12" type="ORF">IAA70_07345</name>
</gene>
<evidence type="ECO:0000256" key="2">
    <source>
        <dbReference type="ARBA" id="ARBA00013729"/>
    </source>
</evidence>
<evidence type="ECO:0000313" key="13">
    <source>
        <dbReference type="Proteomes" id="UP000824258"/>
    </source>
</evidence>
<keyword evidence="12" id="KW-0251">Elongation factor</keyword>
<feature type="domain" description="Transcription elongation factor GreA/GreB C-terminal" evidence="10">
    <location>
        <begin position="80"/>
        <end position="154"/>
    </location>
</feature>
<comment type="function">
    <text evidence="7 9">Necessary for efficient RNA polymerase transcription elongation past template-encoded arresting sites. The arresting sites in DNA have the property of trapping a certain fraction of elongating RNA polymerases that pass through, resulting in locked ternary complexes. Cleavage of the nascent transcript by cleavage factors such as GreA or GreB allows the resumption of elongation from the new 3'terminus. GreA releases sequences of 2 to 3 nucleotides.</text>
</comment>
<evidence type="ECO:0000259" key="10">
    <source>
        <dbReference type="Pfam" id="PF01272"/>
    </source>
</evidence>
<evidence type="ECO:0000256" key="3">
    <source>
        <dbReference type="ARBA" id="ARBA00023015"/>
    </source>
</evidence>
<dbReference type="InterPro" id="IPR036805">
    <property type="entry name" value="Tscrpt_elong_fac_GreA/B_N_sf"/>
</dbReference>
<dbReference type="InterPro" id="IPR001437">
    <property type="entry name" value="Tscrpt_elong_fac_GreA/B_C"/>
</dbReference>
<dbReference type="Proteomes" id="UP000824258">
    <property type="component" value="Unassembled WGS sequence"/>
</dbReference>
<dbReference type="HAMAP" id="MF_00105">
    <property type="entry name" value="GreA_GreB"/>
    <property type="match status" value="1"/>
</dbReference>
<dbReference type="Gene3D" id="1.10.287.180">
    <property type="entry name" value="Transcription elongation factor, GreA/GreB, N-terminal domain"/>
    <property type="match status" value="1"/>
</dbReference>
<dbReference type="GO" id="GO:0006354">
    <property type="term" value="P:DNA-templated transcription elongation"/>
    <property type="evidence" value="ECO:0007669"/>
    <property type="project" value="TreeGrafter"/>
</dbReference>
<dbReference type="InterPro" id="IPR022691">
    <property type="entry name" value="Tscrpt_elong_fac_GreA/B_N"/>
</dbReference>
<sequence>MPHELTPQDIEKMQKELDYRRIELMPELLEEVKRTRAFGDLSENYEYKAAKQAQNANRKRIRYLTRMIQSSTVIEDTAGDDEVGFFDEVELYFPEDDETQTVQVVTTVRCDPREGRISKESPLGRVLLGRKVGDKVTVKVSEQYSYEVEVRAITKTQDDGSAPIL</sequence>
<reference evidence="12" key="1">
    <citation type="submission" date="2020-10" db="EMBL/GenBank/DDBJ databases">
        <authorList>
            <person name="Gilroy R."/>
        </authorList>
    </citation>
    <scope>NUCLEOTIDE SEQUENCE</scope>
    <source>
        <strain evidence="12">ChiHjej9B8-7071</strain>
    </source>
</reference>
<dbReference type="Pfam" id="PF01272">
    <property type="entry name" value="GreA_GreB"/>
    <property type="match status" value="1"/>
</dbReference>
<dbReference type="InterPro" id="IPR036953">
    <property type="entry name" value="GreA/GreB_C_sf"/>
</dbReference>
<dbReference type="InterPro" id="IPR028624">
    <property type="entry name" value="Tscrpt_elong_fac_GreA/B"/>
</dbReference>
<dbReference type="PIRSF" id="PIRSF006092">
    <property type="entry name" value="GreA_GreB"/>
    <property type="match status" value="1"/>
</dbReference>
<evidence type="ECO:0000256" key="4">
    <source>
        <dbReference type="ARBA" id="ARBA00023054"/>
    </source>
</evidence>
<evidence type="ECO:0000256" key="8">
    <source>
        <dbReference type="ARBA" id="ARBA00030776"/>
    </source>
</evidence>
<evidence type="ECO:0000256" key="6">
    <source>
        <dbReference type="ARBA" id="ARBA00023163"/>
    </source>
</evidence>
<comment type="similarity">
    <text evidence="1 9">Belongs to the GreA/GreB family.</text>
</comment>
<keyword evidence="4" id="KW-0175">Coiled coil</keyword>
<dbReference type="GO" id="GO:0003677">
    <property type="term" value="F:DNA binding"/>
    <property type="evidence" value="ECO:0007669"/>
    <property type="project" value="UniProtKB-UniRule"/>
</dbReference>
<protein>
    <recommendedName>
        <fullName evidence="2 9">Transcription elongation factor GreA</fullName>
    </recommendedName>
    <alternativeName>
        <fullName evidence="8 9">Transcript cleavage factor GreA</fullName>
    </alternativeName>
</protein>
<keyword evidence="12" id="KW-0648">Protein biosynthesis</keyword>
<evidence type="ECO:0000256" key="7">
    <source>
        <dbReference type="ARBA" id="ARBA00024916"/>
    </source>
</evidence>
<dbReference type="PANTHER" id="PTHR30437:SF4">
    <property type="entry name" value="TRANSCRIPTION ELONGATION FACTOR GREA"/>
    <property type="match status" value="1"/>
</dbReference>
<evidence type="ECO:0000313" key="12">
    <source>
        <dbReference type="EMBL" id="HIR10203.1"/>
    </source>
</evidence>
<feature type="domain" description="Transcription elongation factor GreA/GreB N-terminal" evidence="11">
    <location>
        <begin position="5"/>
        <end position="73"/>
    </location>
</feature>
<dbReference type="Pfam" id="PF03449">
    <property type="entry name" value="GreA_GreB_N"/>
    <property type="match status" value="1"/>
</dbReference>
<organism evidence="12 13">
    <name type="scientific">Candidatus Avoscillospira stercoripullorum</name>
    <dbReference type="NCBI Taxonomy" id="2840709"/>
    <lineage>
        <taxon>Bacteria</taxon>
        <taxon>Bacillati</taxon>
        <taxon>Bacillota</taxon>
        <taxon>Clostridia</taxon>
        <taxon>Eubacteriales</taxon>
        <taxon>Oscillospiraceae</taxon>
        <taxon>Oscillospiraceae incertae sedis</taxon>
        <taxon>Candidatus Avoscillospira</taxon>
    </lineage>
</organism>
<keyword evidence="5 9" id="KW-0238">DNA-binding</keyword>
<dbReference type="AlphaFoldDB" id="A0A9D1AAR1"/>
<reference evidence="12" key="2">
    <citation type="journal article" date="2021" name="PeerJ">
        <title>Extensive microbial diversity within the chicken gut microbiome revealed by metagenomics and culture.</title>
        <authorList>
            <person name="Gilroy R."/>
            <person name="Ravi A."/>
            <person name="Getino M."/>
            <person name="Pursley I."/>
            <person name="Horton D.L."/>
            <person name="Alikhan N.F."/>
            <person name="Baker D."/>
            <person name="Gharbi K."/>
            <person name="Hall N."/>
            <person name="Watson M."/>
            <person name="Adriaenssens E.M."/>
            <person name="Foster-Nyarko E."/>
            <person name="Jarju S."/>
            <person name="Secka A."/>
            <person name="Antonio M."/>
            <person name="Oren A."/>
            <person name="Chaudhuri R.R."/>
            <person name="La Ragione R."/>
            <person name="Hildebrand F."/>
            <person name="Pallen M.J."/>
        </authorList>
    </citation>
    <scope>NUCLEOTIDE SEQUENCE</scope>
    <source>
        <strain evidence="12">ChiHjej9B8-7071</strain>
    </source>
</reference>
<dbReference type="GO" id="GO:0070063">
    <property type="term" value="F:RNA polymerase binding"/>
    <property type="evidence" value="ECO:0007669"/>
    <property type="project" value="InterPro"/>
</dbReference>
<keyword evidence="6 9" id="KW-0804">Transcription</keyword>
<dbReference type="SUPFAM" id="SSF54534">
    <property type="entry name" value="FKBP-like"/>
    <property type="match status" value="1"/>
</dbReference>
<dbReference type="PANTHER" id="PTHR30437">
    <property type="entry name" value="TRANSCRIPTION ELONGATION FACTOR GREA"/>
    <property type="match status" value="1"/>
</dbReference>
<keyword evidence="3 9" id="KW-0805">Transcription regulation</keyword>
<proteinExistence type="inferred from homology"/>
<comment type="caution">
    <text evidence="12">The sequence shown here is derived from an EMBL/GenBank/DDBJ whole genome shotgun (WGS) entry which is preliminary data.</text>
</comment>
<dbReference type="GO" id="GO:0032784">
    <property type="term" value="P:regulation of DNA-templated transcription elongation"/>
    <property type="evidence" value="ECO:0007669"/>
    <property type="project" value="UniProtKB-UniRule"/>
</dbReference>
<dbReference type="InterPro" id="IPR023459">
    <property type="entry name" value="Tscrpt_elong_fac_GreA/B_fam"/>
</dbReference>
<name>A0A9D1AAR1_9FIRM</name>
<evidence type="ECO:0000259" key="11">
    <source>
        <dbReference type="Pfam" id="PF03449"/>
    </source>
</evidence>
<evidence type="ECO:0000256" key="1">
    <source>
        <dbReference type="ARBA" id="ARBA00008213"/>
    </source>
</evidence>
<dbReference type="Gene3D" id="3.10.50.30">
    <property type="entry name" value="Transcription elongation factor, GreA/GreB, C-terminal domain"/>
    <property type="match status" value="1"/>
</dbReference>
<accession>A0A9D1AAR1</accession>
<dbReference type="SUPFAM" id="SSF46557">
    <property type="entry name" value="GreA transcript cleavage protein, N-terminal domain"/>
    <property type="match status" value="1"/>
</dbReference>